<dbReference type="PANTHER" id="PTHR19353:SF19">
    <property type="entry name" value="DELTA(5) FATTY ACID DESATURASE C-RELATED"/>
    <property type="match status" value="1"/>
</dbReference>
<keyword evidence="1" id="KW-1133">Transmembrane helix</keyword>
<dbReference type="CDD" id="cd03506">
    <property type="entry name" value="Delta6-FADS-like"/>
    <property type="match status" value="1"/>
</dbReference>
<accession>A0A0D2WR48</accession>
<dbReference type="Pfam" id="PF00173">
    <property type="entry name" value="Cyt-b5"/>
    <property type="match status" value="1"/>
</dbReference>
<proteinExistence type="predicted"/>
<dbReference type="RefSeq" id="XP_004346669.1">
    <property type="nucleotide sequence ID" value="XM_004346619.2"/>
</dbReference>
<dbReference type="EMBL" id="KE346367">
    <property type="protein sequence ID" value="KJE94325.1"/>
    <property type="molecule type" value="Genomic_DNA"/>
</dbReference>
<feature type="transmembrane region" description="Helical" evidence="1">
    <location>
        <begin position="295"/>
        <end position="311"/>
    </location>
</feature>
<dbReference type="Proteomes" id="UP000008743">
    <property type="component" value="Unassembled WGS sequence"/>
</dbReference>
<dbReference type="SUPFAM" id="SSF55856">
    <property type="entry name" value="Cytochrome b5-like heme/steroid binding domain"/>
    <property type="match status" value="1"/>
</dbReference>
<dbReference type="InterPro" id="IPR012171">
    <property type="entry name" value="Fatty_acid_desaturase"/>
</dbReference>
<gene>
    <name evidence="3" type="ORF">CAOG_004984</name>
</gene>
<dbReference type="PANTHER" id="PTHR19353">
    <property type="entry name" value="FATTY ACID DESATURASE 2"/>
    <property type="match status" value="1"/>
</dbReference>
<dbReference type="eggNOG" id="KOG4232">
    <property type="taxonomic scope" value="Eukaryota"/>
</dbReference>
<dbReference type="GO" id="GO:0006636">
    <property type="term" value="P:unsaturated fatty acid biosynthetic process"/>
    <property type="evidence" value="ECO:0007669"/>
    <property type="project" value="UniProtKB-ARBA"/>
</dbReference>
<keyword evidence="4" id="KW-1185">Reference proteome</keyword>
<dbReference type="GO" id="GO:0042759">
    <property type="term" value="P:long-chain fatty acid biosynthetic process"/>
    <property type="evidence" value="ECO:0007669"/>
    <property type="project" value="UniProtKB-ARBA"/>
</dbReference>
<sequence>MAPRTEQAAVTAAGGDDGAIINKPKYNKKYAVGHKEDANAGPLFIHLYGKRVNVTNWLSKHPGGRKVLHVFQDRDATEQFEAMHSKEARKQLDGFLNKSEPVPEGQSGDTKFFENPVRKDMVELRQKLEKQGLFKPNILFEVTKLLYVFGSILGGQYIMYAFPEHLYLGMLLVILGWHQAGWVGHDYSHHSVFASPVLNDQVSTIVGALQGYNLMWWKARHNTHHVVTNEVGNDPDIKTSPLFHFIQQYPDLNKKLKSIQRYQHIYYVPAMAILDLYWRFESIEFIARRFKKMRFDALLLVAHYTGLAFVYSTTGFWPIYICMLVRGWLTGLIVFSSHYAEERIDPDAHMPFLEQTVRTSHNISGSSLWHFFTGYISMQAEHHLFPTMPRSNLPYVQPLVRELCLKHKLPYGEDNIIECVRHNIRSLTPKKIE</sequence>
<name>A0A0D2WR48_CAPO3</name>
<keyword evidence="1" id="KW-0812">Transmembrane</keyword>
<dbReference type="InParanoid" id="A0A0D2WR48"/>
<dbReference type="GO" id="GO:0016717">
    <property type="term" value="F:oxidoreductase activity, acting on paired donors, with oxidation of a pair of donors resulting in the reduction of molecular oxygen to two molecules of water"/>
    <property type="evidence" value="ECO:0007669"/>
    <property type="project" value="UniProtKB-ARBA"/>
</dbReference>
<dbReference type="OMA" id="GMDTQLE"/>
<dbReference type="PROSITE" id="PS50255">
    <property type="entry name" value="CYTOCHROME_B5_2"/>
    <property type="match status" value="1"/>
</dbReference>
<evidence type="ECO:0000256" key="1">
    <source>
        <dbReference type="SAM" id="Phobius"/>
    </source>
</evidence>
<evidence type="ECO:0000259" key="2">
    <source>
        <dbReference type="PROSITE" id="PS50255"/>
    </source>
</evidence>
<dbReference type="OrthoDB" id="260091at2759"/>
<evidence type="ECO:0000313" key="3">
    <source>
        <dbReference type="EMBL" id="KJE94325.1"/>
    </source>
</evidence>
<dbReference type="AlphaFoldDB" id="A0A0D2WR48"/>
<dbReference type="GO" id="GO:0016020">
    <property type="term" value="C:membrane"/>
    <property type="evidence" value="ECO:0007669"/>
    <property type="project" value="TreeGrafter"/>
</dbReference>
<evidence type="ECO:0000313" key="4">
    <source>
        <dbReference type="Proteomes" id="UP000008743"/>
    </source>
</evidence>
<feature type="domain" description="Cytochrome b5 heme-binding" evidence="2">
    <location>
        <begin position="23"/>
        <end position="111"/>
    </location>
</feature>
<dbReference type="Gene3D" id="3.10.120.10">
    <property type="entry name" value="Cytochrome b5-like heme/steroid binding domain"/>
    <property type="match status" value="1"/>
</dbReference>
<dbReference type="STRING" id="595528.A0A0D2WR48"/>
<organism evidence="3 4">
    <name type="scientific">Capsaspora owczarzaki (strain ATCC 30864)</name>
    <dbReference type="NCBI Taxonomy" id="595528"/>
    <lineage>
        <taxon>Eukaryota</taxon>
        <taxon>Filasterea</taxon>
        <taxon>Capsaspora</taxon>
    </lineage>
</organism>
<dbReference type="PhylomeDB" id="A0A0D2WR48"/>
<reference evidence="4" key="1">
    <citation type="submission" date="2011-02" db="EMBL/GenBank/DDBJ databases">
        <title>The Genome Sequence of Capsaspora owczarzaki ATCC 30864.</title>
        <authorList>
            <person name="Russ C."/>
            <person name="Cuomo C."/>
            <person name="Burger G."/>
            <person name="Gray M.W."/>
            <person name="Holland P.W.H."/>
            <person name="King N."/>
            <person name="Lang F.B.F."/>
            <person name="Roger A.J."/>
            <person name="Ruiz-Trillo I."/>
            <person name="Young S.K."/>
            <person name="Zeng Q."/>
            <person name="Gargeya S."/>
            <person name="Alvarado L."/>
            <person name="Berlin A."/>
            <person name="Chapman S.B."/>
            <person name="Chen Z."/>
            <person name="Freedman E."/>
            <person name="Gellesch M."/>
            <person name="Goldberg J."/>
            <person name="Griggs A."/>
            <person name="Gujja S."/>
            <person name="Heilman E."/>
            <person name="Heiman D."/>
            <person name="Howarth C."/>
            <person name="Mehta T."/>
            <person name="Neiman D."/>
            <person name="Pearson M."/>
            <person name="Roberts A."/>
            <person name="Saif S."/>
            <person name="Shea T."/>
            <person name="Shenoy N."/>
            <person name="Sisk P."/>
            <person name="Stolte C."/>
            <person name="Sykes S."/>
            <person name="White J."/>
            <person name="Yandava C."/>
            <person name="Haas B."/>
            <person name="Nusbaum C."/>
            <person name="Birren B."/>
        </authorList>
    </citation>
    <scope>NUCLEOTIDE SEQUENCE</scope>
    <source>
        <strain evidence="4">ATCC 30864</strain>
    </source>
</reference>
<dbReference type="PIRSF" id="PIRSF015921">
    <property type="entry name" value="FA_sphinglp_des"/>
    <property type="match status" value="1"/>
</dbReference>
<dbReference type="InterPro" id="IPR005804">
    <property type="entry name" value="FA_desaturase_dom"/>
</dbReference>
<dbReference type="Pfam" id="PF00487">
    <property type="entry name" value="FA_desaturase"/>
    <property type="match status" value="1"/>
</dbReference>
<dbReference type="InterPro" id="IPR001199">
    <property type="entry name" value="Cyt_B5-like_heme/steroid-bd"/>
</dbReference>
<keyword evidence="1" id="KW-0472">Membrane</keyword>
<dbReference type="InterPro" id="IPR036400">
    <property type="entry name" value="Cyt_B5-like_heme/steroid_sf"/>
</dbReference>
<protein>
    <submittedName>
        <fullName evidence="3">Delta-8 desaturase</fullName>
    </submittedName>
</protein>